<feature type="domain" description="PAS" evidence="1">
    <location>
        <begin position="146"/>
        <end position="217"/>
    </location>
</feature>
<dbReference type="PROSITE" id="PS50112">
    <property type="entry name" value="PAS"/>
    <property type="match status" value="1"/>
</dbReference>
<comment type="caution">
    <text evidence="2">The sequence shown here is derived from an EMBL/GenBank/DDBJ whole genome shotgun (WGS) entry which is preliminary data.</text>
</comment>
<dbReference type="InterPro" id="IPR035965">
    <property type="entry name" value="PAS-like_dom_sf"/>
</dbReference>
<dbReference type="SUPFAM" id="SSF46689">
    <property type="entry name" value="Homeodomain-like"/>
    <property type="match status" value="1"/>
</dbReference>
<dbReference type="NCBIfam" id="TIGR00229">
    <property type="entry name" value="sensory_box"/>
    <property type="match status" value="1"/>
</dbReference>
<keyword evidence="3" id="KW-1185">Reference proteome</keyword>
<dbReference type="NCBIfam" id="TIGR02040">
    <property type="entry name" value="PpsR-CrtJ"/>
    <property type="match status" value="1"/>
</dbReference>
<evidence type="ECO:0000313" key="2">
    <source>
        <dbReference type="EMBL" id="OWU72325.1"/>
    </source>
</evidence>
<dbReference type="Proteomes" id="UP000215377">
    <property type="component" value="Unassembled WGS sequence"/>
</dbReference>
<dbReference type="CDD" id="cd00130">
    <property type="entry name" value="PAS"/>
    <property type="match status" value="2"/>
</dbReference>
<dbReference type="AlphaFoldDB" id="A0A225NFT6"/>
<dbReference type="Gene3D" id="1.10.10.60">
    <property type="entry name" value="Homeodomain-like"/>
    <property type="match status" value="1"/>
</dbReference>
<dbReference type="PRINTS" id="PR01590">
    <property type="entry name" value="HTHFIS"/>
</dbReference>
<dbReference type="InterPro" id="IPR009057">
    <property type="entry name" value="Homeodomain-like_sf"/>
</dbReference>
<dbReference type="PANTHER" id="PTHR44757">
    <property type="entry name" value="DIGUANYLATE CYCLASE DGCP"/>
    <property type="match status" value="1"/>
</dbReference>
<dbReference type="EMBL" id="AQQR01000007">
    <property type="protein sequence ID" value="OWU72325.1"/>
    <property type="molecule type" value="Genomic_DNA"/>
</dbReference>
<dbReference type="Pfam" id="PF02954">
    <property type="entry name" value="HTH_8"/>
    <property type="match status" value="1"/>
</dbReference>
<dbReference type="InterPro" id="IPR000014">
    <property type="entry name" value="PAS"/>
</dbReference>
<organism evidence="2 3">
    <name type="scientific">Marinibacterium profundimaris</name>
    <dbReference type="NCBI Taxonomy" id="1679460"/>
    <lineage>
        <taxon>Bacteria</taxon>
        <taxon>Pseudomonadati</taxon>
        <taxon>Pseudomonadota</taxon>
        <taxon>Alphaproteobacteria</taxon>
        <taxon>Rhodobacterales</taxon>
        <taxon>Paracoccaceae</taxon>
        <taxon>Marinibacterium</taxon>
    </lineage>
</organism>
<dbReference type="Pfam" id="PF13188">
    <property type="entry name" value="PAS_8"/>
    <property type="match status" value="1"/>
</dbReference>
<evidence type="ECO:0000313" key="3">
    <source>
        <dbReference type="Proteomes" id="UP000215377"/>
    </source>
</evidence>
<dbReference type="GO" id="GO:0043565">
    <property type="term" value="F:sequence-specific DNA binding"/>
    <property type="evidence" value="ECO:0007669"/>
    <property type="project" value="InterPro"/>
</dbReference>
<dbReference type="InterPro" id="IPR002197">
    <property type="entry name" value="HTH_Fis"/>
</dbReference>
<dbReference type="InterPro" id="IPR013656">
    <property type="entry name" value="PAS_4"/>
</dbReference>
<dbReference type="SUPFAM" id="SSF55785">
    <property type="entry name" value="PYP-like sensor domain (PAS domain)"/>
    <property type="match status" value="2"/>
</dbReference>
<dbReference type="InterPro" id="IPR011785">
    <property type="entry name" value="Tscrpt_reg_PpsR-CrtJ"/>
</dbReference>
<gene>
    <name evidence="2" type="ORF">ATO3_16750</name>
</gene>
<accession>A0A225NFT6</accession>
<evidence type="ECO:0000259" key="1">
    <source>
        <dbReference type="PROSITE" id="PS50112"/>
    </source>
</evidence>
<dbReference type="GO" id="GO:0006355">
    <property type="term" value="P:regulation of DNA-templated transcription"/>
    <property type="evidence" value="ECO:0007669"/>
    <property type="project" value="InterPro"/>
</dbReference>
<dbReference type="InterPro" id="IPR052155">
    <property type="entry name" value="Biofilm_reg_signaling"/>
</dbReference>
<dbReference type="Pfam" id="PF08448">
    <property type="entry name" value="PAS_4"/>
    <property type="match status" value="1"/>
</dbReference>
<dbReference type="Gene3D" id="3.30.450.20">
    <property type="entry name" value="PAS domain"/>
    <property type="match status" value="3"/>
</dbReference>
<name>A0A225NFT6_9RHOB</name>
<proteinExistence type="predicted"/>
<protein>
    <submittedName>
        <fullName evidence="2">Transcriptional regulator</fullName>
    </submittedName>
</protein>
<dbReference type="PANTHER" id="PTHR44757:SF2">
    <property type="entry name" value="BIOFILM ARCHITECTURE MAINTENANCE PROTEIN MBAA"/>
    <property type="match status" value="1"/>
</dbReference>
<sequence length="466" mass="50522">MTAGALPDSDSIDNLFEQAADIAVCIDGDGAVTGISVNPDCPSLGCLDHWVGRPLDGFLTEESRVKLDERMKAMRADPDLVPRPIELNHFDNATWEFPIRYTLHRVRGSQAMLLLGRDMQPIAEVQQRLIKEQLARERDQQRLRAETTFYRVVLEASETPILLVEPQKGRIRDLNTAAAELLGSKVDTLTGGSFAQVFEGRRASEFSDSLQGAASAEDSRGIEVVARRNGKVLMIYPEFFRAAGDLYMLCSLVSVDDEAGEGLEVAQSLSALFSATSDAMVLTDTQGEIRDANEAFLTLTDAAQLRDVRGRTLADFLVRGGIDMKLILDAATRKGRMRSYAAQVAGVTGTRASVEISATRLLQRGGDLGFGFIMREIQQLDIVDGEAGPAAISDEAMKSVLDLVGTASLKELVSATSDVVEKICIETAVQLTGNNRVAAAEMLGLSRQSLYVKLRKHGLIGGDNDA</sequence>
<dbReference type="SMART" id="SM00091">
    <property type="entry name" value="PAS"/>
    <property type="match status" value="2"/>
</dbReference>
<reference evidence="2 3" key="1">
    <citation type="submission" date="2013-04" db="EMBL/GenBank/DDBJ databases">
        <title>Oceanicola sp. 22II1-22F33 Genome Sequencing.</title>
        <authorList>
            <person name="Lai Q."/>
            <person name="Li G."/>
            <person name="Shao Z."/>
        </authorList>
    </citation>
    <scope>NUCLEOTIDE SEQUENCE [LARGE SCALE GENOMIC DNA]</scope>
    <source>
        <strain evidence="2 3">22II1-22F33</strain>
    </source>
</reference>